<dbReference type="PANTHER" id="PTHR21461:SF69">
    <property type="entry name" value="GLYCOSYLTRANSFERASE FAMILY 92 PROTEIN"/>
    <property type="match status" value="1"/>
</dbReference>
<dbReference type="AlphaFoldDB" id="A0A533I7D5"/>
<evidence type="ECO:0000313" key="4">
    <source>
        <dbReference type="EMBL" id="TKW66685.1"/>
    </source>
</evidence>
<dbReference type="GO" id="GO:0016757">
    <property type="term" value="F:glycosyltransferase activity"/>
    <property type="evidence" value="ECO:0007669"/>
    <property type="project" value="TreeGrafter"/>
</dbReference>
<dbReference type="Proteomes" id="UP000315344">
    <property type="component" value="Unassembled WGS sequence"/>
</dbReference>
<evidence type="ECO:0000256" key="1">
    <source>
        <dbReference type="ARBA" id="ARBA00004167"/>
    </source>
</evidence>
<dbReference type="GO" id="GO:0016020">
    <property type="term" value="C:membrane"/>
    <property type="evidence" value="ECO:0007669"/>
    <property type="project" value="UniProtKB-SubCell"/>
</dbReference>
<sequence length="345" mass="38512">MRILAATIVRNEGPYLLEWIAWHRLLGVTDFLFHSNDCDDGTDLLLDVLAGHGIVQHEPHHPLPGKSVQWGALRAAWRHDLRKVAEWMLISDIDEFPVIHAGAGRIADLLAKLPDSSDAVALPWRLFGSAGRIAISGQPVTQEFIRSAPSEMHFPVAATFFKSLFRPAAFRAAGVHRPRHRDGIVPLWVDGSGRPLPPEIATNDKRLSLIGTDDGRRLVDLHHYSLRSAQGFIVKADRGLPNRSVKRIDLGYWAERNFNTEENRAALRWGPQLAVETAALRALPGVAALDQAALDWHRSRFDALCRTPEAYDLYTDVLLSQGSAALPLPLQDQLLRQFSMLQRND</sequence>
<dbReference type="Pfam" id="PF13704">
    <property type="entry name" value="Glyco_tranf_2_4"/>
    <property type="match status" value="1"/>
</dbReference>
<dbReference type="GO" id="GO:0005737">
    <property type="term" value="C:cytoplasm"/>
    <property type="evidence" value="ECO:0007669"/>
    <property type="project" value="TreeGrafter"/>
</dbReference>
<organism evidence="4 5">
    <name type="scientific">Paracoccus denitrificans</name>
    <dbReference type="NCBI Taxonomy" id="266"/>
    <lineage>
        <taxon>Bacteria</taxon>
        <taxon>Pseudomonadati</taxon>
        <taxon>Pseudomonadota</taxon>
        <taxon>Alphaproteobacteria</taxon>
        <taxon>Rhodobacterales</taxon>
        <taxon>Paracoccaceae</taxon>
        <taxon>Paracoccus</taxon>
    </lineage>
</organism>
<dbReference type="PANTHER" id="PTHR21461">
    <property type="entry name" value="GLYCOSYLTRANSFERASE FAMILY 92 PROTEIN"/>
    <property type="match status" value="1"/>
</dbReference>
<protein>
    <submittedName>
        <fullName evidence="4">Glycosyltransferase family 2 protein</fullName>
    </submittedName>
</protein>
<evidence type="ECO:0000313" key="5">
    <source>
        <dbReference type="Proteomes" id="UP000315344"/>
    </source>
</evidence>
<comment type="caution">
    <text evidence="4">The sequence shown here is derived from an EMBL/GenBank/DDBJ whole genome shotgun (WGS) entry which is preliminary data.</text>
</comment>
<keyword evidence="2" id="KW-0812">Transmembrane</keyword>
<keyword evidence="3" id="KW-0472">Membrane</keyword>
<accession>A0A533I7D5</accession>
<reference evidence="4 5" key="1">
    <citation type="journal article" date="2017" name="Nat. Commun.">
        <title>In situ click chemistry generation of cyclooxygenase-2 inhibitors.</title>
        <authorList>
            <person name="Bhardwaj A."/>
            <person name="Kaur J."/>
            <person name="Wuest M."/>
            <person name="Wuest F."/>
        </authorList>
    </citation>
    <scope>NUCLEOTIDE SEQUENCE [LARGE SCALE GENOMIC DNA]</scope>
    <source>
        <strain evidence="4">S2_012_000_R3_94</strain>
    </source>
</reference>
<proteinExistence type="predicted"/>
<evidence type="ECO:0000256" key="2">
    <source>
        <dbReference type="ARBA" id="ARBA00022692"/>
    </source>
</evidence>
<keyword evidence="4" id="KW-0808">Transferase</keyword>
<comment type="subcellular location">
    <subcellularLocation>
        <location evidence="1">Membrane</location>
        <topology evidence="1">Single-pass membrane protein</topology>
    </subcellularLocation>
</comment>
<evidence type="ECO:0000256" key="3">
    <source>
        <dbReference type="ARBA" id="ARBA00022989"/>
    </source>
</evidence>
<keyword evidence="3" id="KW-1133">Transmembrane helix</keyword>
<gene>
    <name evidence="4" type="ORF">DI616_09330</name>
</gene>
<name>A0A533I7D5_PARDE</name>
<dbReference type="EMBL" id="VAFL01000006">
    <property type="protein sequence ID" value="TKW66685.1"/>
    <property type="molecule type" value="Genomic_DNA"/>
</dbReference>